<keyword evidence="2" id="KW-0732">Signal</keyword>
<proteinExistence type="predicted"/>
<sequence>DLSFNPFVCDCKLVRLVSWLQDQGVQVKRPNSMLCDRPPEVKNQPLLNVSVHTC</sequence>
<evidence type="ECO:0000259" key="3">
    <source>
        <dbReference type="SMART" id="SM00082"/>
    </source>
</evidence>
<keyword evidence="1" id="KW-0433">Leucine-rich repeat</keyword>
<dbReference type="SUPFAM" id="SSF52058">
    <property type="entry name" value="L domain-like"/>
    <property type="match status" value="1"/>
</dbReference>
<organism evidence="4 5">
    <name type="scientific">Cirrhinus mrigala</name>
    <name type="common">Mrigala</name>
    <dbReference type="NCBI Taxonomy" id="683832"/>
    <lineage>
        <taxon>Eukaryota</taxon>
        <taxon>Metazoa</taxon>
        <taxon>Chordata</taxon>
        <taxon>Craniata</taxon>
        <taxon>Vertebrata</taxon>
        <taxon>Euteleostomi</taxon>
        <taxon>Actinopterygii</taxon>
        <taxon>Neopterygii</taxon>
        <taxon>Teleostei</taxon>
        <taxon>Ostariophysi</taxon>
        <taxon>Cypriniformes</taxon>
        <taxon>Cyprinidae</taxon>
        <taxon>Labeoninae</taxon>
        <taxon>Labeonini</taxon>
        <taxon>Cirrhinus</taxon>
    </lineage>
</organism>
<dbReference type="SMART" id="SM00082">
    <property type="entry name" value="LRRCT"/>
    <property type="match status" value="1"/>
</dbReference>
<evidence type="ECO:0000256" key="1">
    <source>
        <dbReference type="ARBA" id="ARBA00022614"/>
    </source>
</evidence>
<evidence type="ECO:0000313" key="4">
    <source>
        <dbReference type="EMBL" id="KAL0202816.1"/>
    </source>
</evidence>
<dbReference type="Gene3D" id="3.80.10.10">
    <property type="entry name" value="Ribonuclease Inhibitor"/>
    <property type="match status" value="1"/>
</dbReference>
<name>A0ABD0RXJ9_CIRMR</name>
<feature type="domain" description="LRRCT" evidence="3">
    <location>
        <begin position="5"/>
        <end position="54"/>
    </location>
</feature>
<comment type="caution">
    <text evidence="4">The sequence shown here is derived from an EMBL/GenBank/DDBJ whole genome shotgun (WGS) entry which is preliminary data.</text>
</comment>
<dbReference type="InterPro" id="IPR000483">
    <property type="entry name" value="Cys-rich_flank_reg_C"/>
</dbReference>
<gene>
    <name evidence="4" type="ORF">M9458_000834</name>
</gene>
<dbReference type="Proteomes" id="UP001529510">
    <property type="component" value="Unassembled WGS sequence"/>
</dbReference>
<dbReference type="EMBL" id="JAMKFB020000001">
    <property type="protein sequence ID" value="KAL0202816.1"/>
    <property type="molecule type" value="Genomic_DNA"/>
</dbReference>
<dbReference type="AlphaFoldDB" id="A0ABD0RXJ9"/>
<protein>
    <recommendedName>
        <fullName evidence="3">LRRCT domain-containing protein</fullName>
    </recommendedName>
</protein>
<evidence type="ECO:0000313" key="5">
    <source>
        <dbReference type="Proteomes" id="UP001529510"/>
    </source>
</evidence>
<reference evidence="4 5" key="1">
    <citation type="submission" date="2024-05" db="EMBL/GenBank/DDBJ databases">
        <title>Genome sequencing and assembly of Indian major carp, Cirrhinus mrigala (Hamilton, 1822).</title>
        <authorList>
            <person name="Mohindra V."/>
            <person name="Chowdhury L.M."/>
            <person name="Lal K."/>
            <person name="Jena J.K."/>
        </authorList>
    </citation>
    <scope>NUCLEOTIDE SEQUENCE [LARGE SCALE GENOMIC DNA]</scope>
    <source>
        <strain evidence="4">CM1030</strain>
        <tissue evidence="4">Blood</tissue>
    </source>
</reference>
<keyword evidence="5" id="KW-1185">Reference proteome</keyword>
<evidence type="ECO:0000256" key="2">
    <source>
        <dbReference type="ARBA" id="ARBA00022729"/>
    </source>
</evidence>
<feature type="non-terminal residue" evidence="4">
    <location>
        <position position="1"/>
    </location>
</feature>
<dbReference type="InterPro" id="IPR032675">
    <property type="entry name" value="LRR_dom_sf"/>
</dbReference>
<accession>A0ABD0RXJ9</accession>
<feature type="non-terminal residue" evidence="4">
    <location>
        <position position="54"/>
    </location>
</feature>